<dbReference type="RefSeq" id="WP_322473234.1">
    <property type="nucleotide sequence ID" value="NZ_JBHRZG010000001.1"/>
</dbReference>
<evidence type="ECO:0000256" key="6">
    <source>
        <dbReference type="RuleBase" id="RU361187"/>
    </source>
</evidence>
<sequence length="308" mass="34062">MSRVSVEPVHTGNFADPFVLRVGERYYAYGTGLDGQQEPGGRVFEVLSSDDLHTWHSHGGALIPLSDEPRAYWAPEVAEFQGTFYLYYSVGVGDSGHHLRVATSRTPLGPFTDQGVNLTPDEPFAIDPHPFQDKDGQWYLYYARDDLAADRVGTVLAVRRLEAMTRLDGPAVPVLAASSDWQLYQRQRPMYGRVFDWHTLEGAFVVRRQGQYHLFYSGGAWTNETYGVGHAVADHPLGPWREPQGGPVVLRSGPGGLRGPGHNSVVQDAHGQDYLVFHAWNPQGTQRELHVEPLIWTAAGTPCVATVG</sequence>
<organism evidence="7 8">
    <name type="scientific">Deinococcus rufus</name>
    <dbReference type="NCBI Taxonomy" id="2136097"/>
    <lineage>
        <taxon>Bacteria</taxon>
        <taxon>Thermotogati</taxon>
        <taxon>Deinococcota</taxon>
        <taxon>Deinococci</taxon>
        <taxon>Deinococcales</taxon>
        <taxon>Deinococcaceae</taxon>
        <taxon>Deinococcus</taxon>
    </lineage>
</organism>
<keyword evidence="5 6" id="KW-0326">Glycosidase</keyword>
<evidence type="ECO:0000256" key="4">
    <source>
        <dbReference type="ARBA" id="ARBA00023277"/>
    </source>
</evidence>
<dbReference type="Proteomes" id="UP001595803">
    <property type="component" value="Unassembled WGS sequence"/>
</dbReference>
<dbReference type="EMBL" id="JBHRZG010000001">
    <property type="protein sequence ID" value="MFC3831265.1"/>
    <property type="molecule type" value="Genomic_DNA"/>
</dbReference>
<keyword evidence="4" id="KW-0119">Carbohydrate metabolism</keyword>
<keyword evidence="2" id="KW-0624">Polysaccharide degradation</keyword>
<evidence type="ECO:0000313" key="7">
    <source>
        <dbReference type="EMBL" id="MFC3831265.1"/>
    </source>
</evidence>
<keyword evidence="2" id="KW-0858">Xylan degradation</keyword>
<protein>
    <submittedName>
        <fullName evidence="7">Glycoside hydrolase family 43 protein</fullName>
    </submittedName>
</protein>
<evidence type="ECO:0000256" key="2">
    <source>
        <dbReference type="ARBA" id="ARBA00022651"/>
    </source>
</evidence>
<dbReference type="InterPro" id="IPR006710">
    <property type="entry name" value="Glyco_hydro_43"/>
</dbReference>
<proteinExistence type="inferred from homology"/>
<dbReference type="Pfam" id="PF04616">
    <property type="entry name" value="Glyco_hydro_43"/>
    <property type="match status" value="1"/>
</dbReference>
<dbReference type="CDD" id="cd08991">
    <property type="entry name" value="GH43_HoAraf43-like"/>
    <property type="match status" value="1"/>
</dbReference>
<evidence type="ECO:0000256" key="5">
    <source>
        <dbReference type="ARBA" id="ARBA00023295"/>
    </source>
</evidence>
<evidence type="ECO:0000256" key="1">
    <source>
        <dbReference type="ARBA" id="ARBA00009865"/>
    </source>
</evidence>
<name>A0ABV7Z4W3_9DEIO</name>
<dbReference type="PANTHER" id="PTHR43772:SF2">
    <property type="entry name" value="PUTATIVE (AFU_ORTHOLOGUE AFUA_2G04480)-RELATED"/>
    <property type="match status" value="1"/>
</dbReference>
<keyword evidence="8" id="KW-1185">Reference proteome</keyword>
<comment type="caution">
    <text evidence="7">The sequence shown here is derived from an EMBL/GenBank/DDBJ whole genome shotgun (WGS) entry which is preliminary data.</text>
</comment>
<evidence type="ECO:0000313" key="8">
    <source>
        <dbReference type="Proteomes" id="UP001595803"/>
    </source>
</evidence>
<dbReference type="PANTHER" id="PTHR43772">
    <property type="entry name" value="ENDO-1,4-BETA-XYLANASE"/>
    <property type="match status" value="1"/>
</dbReference>
<keyword evidence="3 6" id="KW-0378">Hydrolase</keyword>
<dbReference type="SUPFAM" id="SSF75005">
    <property type="entry name" value="Arabinanase/levansucrase/invertase"/>
    <property type="match status" value="1"/>
</dbReference>
<gene>
    <name evidence="7" type="ORF">ACFOSB_00115</name>
</gene>
<dbReference type="GO" id="GO:0016787">
    <property type="term" value="F:hydrolase activity"/>
    <property type="evidence" value="ECO:0007669"/>
    <property type="project" value="UniProtKB-KW"/>
</dbReference>
<dbReference type="Gene3D" id="2.115.10.20">
    <property type="entry name" value="Glycosyl hydrolase domain, family 43"/>
    <property type="match status" value="1"/>
</dbReference>
<comment type="similarity">
    <text evidence="1 6">Belongs to the glycosyl hydrolase 43 family.</text>
</comment>
<dbReference type="InterPro" id="IPR052176">
    <property type="entry name" value="Glycosyl_Hydrlase_43_Enz"/>
</dbReference>
<dbReference type="InterPro" id="IPR023296">
    <property type="entry name" value="Glyco_hydro_beta-prop_sf"/>
</dbReference>
<evidence type="ECO:0000256" key="3">
    <source>
        <dbReference type="ARBA" id="ARBA00022801"/>
    </source>
</evidence>
<accession>A0ABV7Z4W3</accession>
<reference evidence="8" key="1">
    <citation type="journal article" date="2019" name="Int. J. Syst. Evol. Microbiol.">
        <title>The Global Catalogue of Microorganisms (GCM) 10K type strain sequencing project: providing services to taxonomists for standard genome sequencing and annotation.</title>
        <authorList>
            <consortium name="The Broad Institute Genomics Platform"/>
            <consortium name="The Broad Institute Genome Sequencing Center for Infectious Disease"/>
            <person name="Wu L."/>
            <person name="Ma J."/>
        </authorList>
    </citation>
    <scope>NUCLEOTIDE SEQUENCE [LARGE SCALE GENOMIC DNA]</scope>
    <source>
        <strain evidence="8">CCTCC AB 2017081</strain>
    </source>
</reference>